<dbReference type="GO" id="GO:0047372">
    <property type="term" value="F:monoacylglycerol lipase activity"/>
    <property type="evidence" value="ECO:0000318"/>
    <property type="project" value="GO_Central"/>
</dbReference>
<sequence length="331" mass="36365">MSSIKLTCRGLSVIFTQGITQFLARVDKMSKTSGPQTHQGVPYATLPHLVNAHGQYLFRKDWEPNLKPGQGPRALVFLSHGYKQNCLQYDEFAKQMTSYGLKVFAHDHVGHGQSQGYCADVTSFDVFVEDVIQHVCQVRQQHPGIPVFAVAHSMGALITILAALKRPGLFAGVVCTGAALRINGIPTGWKLLCLKVLAYFFPLGIVPGTGEAGGTPTTRYTEEMDPDLKDPLNHHHPGWRYRITAEGCGAIERVWAGAASFTSPVLLLHGGDDPLAPPAASTEFYQNIGSEDKQIKVYPGLYHEIIFELPEDAAVVRKDIIDWIVHRLPSL</sequence>
<reference evidence="3" key="2">
    <citation type="submission" date="2025-08" db="UniProtKB">
        <authorList>
            <consortium name="RefSeq"/>
        </authorList>
    </citation>
    <scope>IDENTIFICATION</scope>
    <source>
        <strain evidence="3">S238N-H82</strain>
        <tissue evidence="3">Testes</tissue>
    </source>
</reference>
<reference evidence="2" key="1">
    <citation type="journal article" date="2020" name="Nat. Ecol. Evol.">
        <title>Deeply conserved synteny resolves early events in vertebrate evolution.</title>
        <authorList>
            <person name="Simakov O."/>
            <person name="Marletaz F."/>
            <person name="Yue J.X."/>
            <person name="O'Connell B."/>
            <person name="Jenkins J."/>
            <person name="Brandt A."/>
            <person name="Calef R."/>
            <person name="Tung C.H."/>
            <person name="Huang T.K."/>
            <person name="Schmutz J."/>
            <person name="Satoh N."/>
            <person name="Yu J.K."/>
            <person name="Putnam N.H."/>
            <person name="Green R.E."/>
            <person name="Rokhsar D.S."/>
        </authorList>
    </citation>
    <scope>NUCLEOTIDE SEQUENCE [LARGE SCALE GENOMIC DNA]</scope>
    <source>
        <strain evidence="2">S238N-H82</strain>
    </source>
</reference>
<dbReference type="Proteomes" id="UP000001554">
    <property type="component" value="Chromosome 5"/>
</dbReference>
<evidence type="ECO:0000313" key="2">
    <source>
        <dbReference type="Proteomes" id="UP000001554"/>
    </source>
</evidence>
<dbReference type="GeneID" id="118416648"/>
<dbReference type="InterPro" id="IPR022742">
    <property type="entry name" value="Hydrolase_4"/>
</dbReference>
<dbReference type="RefSeq" id="XP_035677712.1">
    <property type="nucleotide sequence ID" value="XM_035821819.1"/>
</dbReference>
<protein>
    <submittedName>
        <fullName evidence="3">Monoglyceride lipase-like</fullName>
    </submittedName>
</protein>
<dbReference type="Gene3D" id="3.40.50.1820">
    <property type="entry name" value="alpha/beta hydrolase"/>
    <property type="match status" value="1"/>
</dbReference>
<dbReference type="GO" id="GO:0016020">
    <property type="term" value="C:membrane"/>
    <property type="evidence" value="ECO:0000318"/>
    <property type="project" value="GO_Central"/>
</dbReference>
<dbReference type="OMA" id="ANPQQCR"/>
<dbReference type="InterPro" id="IPR029058">
    <property type="entry name" value="AB_hydrolase_fold"/>
</dbReference>
<proteinExistence type="predicted"/>
<name>A0A9J7L7X4_BRAFL</name>
<organism evidence="2 3">
    <name type="scientific">Branchiostoma floridae</name>
    <name type="common">Florida lancelet</name>
    <name type="synonym">Amphioxus</name>
    <dbReference type="NCBI Taxonomy" id="7739"/>
    <lineage>
        <taxon>Eukaryota</taxon>
        <taxon>Metazoa</taxon>
        <taxon>Chordata</taxon>
        <taxon>Cephalochordata</taxon>
        <taxon>Leptocardii</taxon>
        <taxon>Amphioxiformes</taxon>
        <taxon>Branchiostomatidae</taxon>
        <taxon>Branchiostoma</taxon>
    </lineage>
</organism>
<gene>
    <name evidence="3" type="primary">LOC118416648</name>
</gene>
<keyword evidence="2" id="KW-1185">Reference proteome</keyword>
<dbReference type="InterPro" id="IPR051044">
    <property type="entry name" value="MAG_DAG_Lipase"/>
</dbReference>
<accession>A0A9J7L7X4</accession>
<dbReference type="SUPFAM" id="SSF53474">
    <property type="entry name" value="alpha/beta-Hydrolases"/>
    <property type="match status" value="1"/>
</dbReference>
<dbReference type="OrthoDB" id="194865at2759"/>
<dbReference type="Pfam" id="PF12146">
    <property type="entry name" value="Hydrolase_4"/>
    <property type="match status" value="1"/>
</dbReference>
<dbReference type="KEGG" id="bfo:118416648"/>
<evidence type="ECO:0000313" key="3">
    <source>
        <dbReference type="RefSeq" id="XP_035677712.1"/>
    </source>
</evidence>
<dbReference type="PANTHER" id="PTHR11614">
    <property type="entry name" value="PHOSPHOLIPASE-RELATED"/>
    <property type="match status" value="1"/>
</dbReference>
<feature type="domain" description="Serine aminopeptidase S33" evidence="1">
    <location>
        <begin position="72"/>
        <end position="309"/>
    </location>
</feature>
<dbReference type="AlphaFoldDB" id="A0A9J7L7X4"/>
<evidence type="ECO:0000259" key="1">
    <source>
        <dbReference type="Pfam" id="PF12146"/>
    </source>
</evidence>